<accession>A0A9P8I191</accession>
<evidence type="ECO:0000313" key="4">
    <source>
        <dbReference type="Proteomes" id="UP000698800"/>
    </source>
</evidence>
<feature type="transmembrane region" description="Helical" evidence="2">
    <location>
        <begin position="159"/>
        <end position="183"/>
    </location>
</feature>
<dbReference type="Proteomes" id="UP000698800">
    <property type="component" value="Unassembled WGS sequence"/>
</dbReference>
<evidence type="ECO:0000256" key="1">
    <source>
        <dbReference type="SAM" id="MobiDB-lite"/>
    </source>
</evidence>
<keyword evidence="4" id="KW-1185">Reference proteome</keyword>
<feature type="transmembrane region" description="Helical" evidence="2">
    <location>
        <begin position="118"/>
        <end position="139"/>
    </location>
</feature>
<reference evidence="3" key="1">
    <citation type="submission" date="2021-03" db="EMBL/GenBank/DDBJ databases">
        <title>Comparative genomics and phylogenomic investigation of the class Geoglossomycetes provide insights into ecological specialization and systematics.</title>
        <authorList>
            <person name="Melie T."/>
            <person name="Pirro S."/>
            <person name="Miller A.N."/>
            <person name="Quandt A."/>
        </authorList>
    </citation>
    <scope>NUCLEOTIDE SEQUENCE</scope>
    <source>
        <strain evidence="3">GBOQ0MN5Z8</strain>
    </source>
</reference>
<proteinExistence type="predicted"/>
<keyword evidence="2" id="KW-1133">Transmembrane helix</keyword>
<dbReference type="AlphaFoldDB" id="A0A9P8I191"/>
<organism evidence="3 4">
    <name type="scientific">Glutinoglossum americanum</name>
    <dbReference type="NCBI Taxonomy" id="1670608"/>
    <lineage>
        <taxon>Eukaryota</taxon>
        <taxon>Fungi</taxon>
        <taxon>Dikarya</taxon>
        <taxon>Ascomycota</taxon>
        <taxon>Pezizomycotina</taxon>
        <taxon>Geoglossomycetes</taxon>
        <taxon>Geoglossales</taxon>
        <taxon>Geoglossaceae</taxon>
        <taxon>Glutinoglossum</taxon>
    </lineage>
</organism>
<protein>
    <recommendedName>
        <fullName evidence="5">Integral membrane protein</fullName>
    </recommendedName>
</protein>
<feature type="region of interest" description="Disordered" evidence="1">
    <location>
        <begin position="241"/>
        <end position="264"/>
    </location>
</feature>
<feature type="region of interest" description="Disordered" evidence="1">
    <location>
        <begin position="26"/>
        <end position="58"/>
    </location>
</feature>
<evidence type="ECO:0000313" key="3">
    <source>
        <dbReference type="EMBL" id="KAH0536566.1"/>
    </source>
</evidence>
<feature type="compositionally biased region" description="Polar residues" evidence="1">
    <location>
        <begin position="31"/>
        <end position="50"/>
    </location>
</feature>
<dbReference type="EMBL" id="JAGHQL010000196">
    <property type="protein sequence ID" value="KAH0536566.1"/>
    <property type="molecule type" value="Genomic_DNA"/>
</dbReference>
<name>A0A9P8I191_9PEZI</name>
<comment type="caution">
    <text evidence="3">The sequence shown here is derived from an EMBL/GenBank/DDBJ whole genome shotgun (WGS) entry which is preliminary data.</text>
</comment>
<keyword evidence="2" id="KW-0472">Membrane</keyword>
<feature type="transmembrane region" description="Helical" evidence="2">
    <location>
        <begin position="393"/>
        <end position="414"/>
    </location>
</feature>
<gene>
    <name evidence="3" type="ORF">FGG08_006574</name>
</gene>
<feature type="transmembrane region" description="Helical" evidence="2">
    <location>
        <begin position="289"/>
        <end position="308"/>
    </location>
</feature>
<keyword evidence="2" id="KW-0812">Transmembrane</keyword>
<feature type="transmembrane region" description="Helical" evidence="2">
    <location>
        <begin position="328"/>
        <end position="348"/>
    </location>
</feature>
<evidence type="ECO:0008006" key="5">
    <source>
        <dbReference type="Google" id="ProtNLM"/>
    </source>
</evidence>
<dbReference type="OrthoDB" id="2603at2759"/>
<evidence type="ECO:0000256" key="2">
    <source>
        <dbReference type="SAM" id="Phobius"/>
    </source>
</evidence>
<sequence length="431" mass="48036">MPRNKHFAPDYEPFRKLQLRISGPFRALNPTRANFQPTPEDNDQGTTSAPPQGVAGEEDKRVAVGYEYQWRSRDSRKGRHALILHRPPTKEPLRLVPAPTASPRQVLRGLRRMLTSCPYWDVSYLVATLFTAGSVIWVLNGFFAYLPLVRPSSEFAGELTVALGATAFLGATVFEVGSVLLLLEAVNERREGCFGWALERVLVGAEEEEGTAQRLRPDLETCRHRHRRRCGRRRRFWGKVFGKNSNPRTKTSSEEGSAASPLGNVEENPPSWTWFPSWYDLRTHYLREIGFLASLVQFLSATIFWIAGFTALPGVLDMTNTGLVDGVFWTPQVIGGTGFVISGILFTLETQSKWWIPAPGVLGWHVGVWNLVGGIGFTLCGALGFASSSNSGIAYQSSLATFWGSWAFLVGSTIQWYESLSKYSVEVIKEK</sequence>